<dbReference type="InterPro" id="IPR044876">
    <property type="entry name" value="HRDC_dom_sf"/>
</dbReference>
<evidence type="ECO:0000313" key="3">
    <source>
        <dbReference type="Proteomes" id="UP000559626"/>
    </source>
</evidence>
<dbReference type="PANTHER" id="PTHR47649">
    <property type="entry name" value="RIBONUCLEASE D"/>
    <property type="match status" value="1"/>
</dbReference>
<dbReference type="SUPFAM" id="SSF53098">
    <property type="entry name" value="Ribonuclease H-like"/>
    <property type="match status" value="1"/>
</dbReference>
<dbReference type="Gene3D" id="1.10.150.80">
    <property type="entry name" value="HRDC domain"/>
    <property type="match status" value="1"/>
</dbReference>
<dbReference type="GO" id="GO:0000166">
    <property type="term" value="F:nucleotide binding"/>
    <property type="evidence" value="ECO:0007669"/>
    <property type="project" value="InterPro"/>
</dbReference>
<dbReference type="PANTHER" id="PTHR47649:SF1">
    <property type="entry name" value="RIBONUCLEASE D"/>
    <property type="match status" value="1"/>
</dbReference>
<dbReference type="AlphaFoldDB" id="A0A7Y0AHN7"/>
<dbReference type="GO" id="GO:0008408">
    <property type="term" value="F:3'-5' exonuclease activity"/>
    <property type="evidence" value="ECO:0007669"/>
    <property type="project" value="InterPro"/>
</dbReference>
<comment type="caution">
    <text evidence="2">The sequence shown here is derived from an EMBL/GenBank/DDBJ whole genome shotgun (WGS) entry which is preliminary data.</text>
</comment>
<dbReference type="InterPro" id="IPR010997">
    <property type="entry name" value="HRDC-like_sf"/>
</dbReference>
<dbReference type="Pfam" id="PF01612">
    <property type="entry name" value="DNA_pol_A_exo1"/>
    <property type="match status" value="1"/>
</dbReference>
<dbReference type="Gene3D" id="3.30.420.10">
    <property type="entry name" value="Ribonuclease H-like superfamily/Ribonuclease H"/>
    <property type="match status" value="1"/>
</dbReference>
<protein>
    <recommendedName>
        <fullName evidence="1">HRDC domain-containing protein</fullName>
    </recommendedName>
</protein>
<dbReference type="Proteomes" id="UP000559626">
    <property type="component" value="Unassembled WGS sequence"/>
</dbReference>
<dbReference type="EMBL" id="JABBGH010000003">
    <property type="protein sequence ID" value="NML67464.1"/>
    <property type="molecule type" value="Genomic_DNA"/>
</dbReference>
<dbReference type="SUPFAM" id="SSF47819">
    <property type="entry name" value="HRDC-like"/>
    <property type="match status" value="1"/>
</dbReference>
<dbReference type="InterPro" id="IPR051086">
    <property type="entry name" value="RNase_D-like"/>
</dbReference>
<dbReference type="GO" id="GO:0006139">
    <property type="term" value="P:nucleobase-containing compound metabolic process"/>
    <property type="evidence" value="ECO:0007669"/>
    <property type="project" value="InterPro"/>
</dbReference>
<dbReference type="InterPro" id="IPR012337">
    <property type="entry name" value="RNaseH-like_sf"/>
</dbReference>
<dbReference type="InterPro" id="IPR036397">
    <property type="entry name" value="RNaseH_sf"/>
</dbReference>
<dbReference type="Pfam" id="PF00570">
    <property type="entry name" value="HRDC"/>
    <property type="match status" value="1"/>
</dbReference>
<dbReference type="SMART" id="SM00474">
    <property type="entry name" value="35EXOc"/>
    <property type="match status" value="1"/>
</dbReference>
<dbReference type="InterPro" id="IPR002121">
    <property type="entry name" value="HRDC_dom"/>
</dbReference>
<gene>
    <name evidence="2" type="ORF">HHL22_19860</name>
</gene>
<accession>A0A7Y0AHN7</accession>
<dbReference type="CDD" id="cd06142">
    <property type="entry name" value="RNaseD_exo"/>
    <property type="match status" value="1"/>
</dbReference>
<sequence>MKPLIHYLTTPAQVAELAGQLASLPRIGIDLEFDDNRYRYGRHLALIQIFDGEQVYLIDPLPLEPEMAAGLEPLFAVLRDPSVAKVFHSCKSDILLLDELFGVHCRSIVDTSVQFTLLALEDNNISLGRLIASELGFEVDKGEQKSNWLKRPLTEAQKEYAANDVLYLFELTDRLAARLQQQGRAQWAQEENMALESVRYGRDEQRPYQRLAGKYRVGPQELPLFRELYWLRDRVARQLDRPSYMVLSNDRLAELARQPIASHGALRSAGGLHPELKRAPYADELVALATAELRPDGPLPPDQRRAGGFRRRLSGPLANRADARESLLTNLKTHLATDESPVLANTVLSNRLIMEVVEQGAQAALRPWQRQLLEEVAQRHGLALAPLEGPLEA</sequence>
<name>A0A7Y0AHN7_9BACT</name>
<proteinExistence type="predicted"/>
<dbReference type="RefSeq" id="WP_169533127.1">
    <property type="nucleotide sequence ID" value="NZ_JABBGH010000003.1"/>
</dbReference>
<reference evidence="2 3" key="1">
    <citation type="submission" date="2020-04" db="EMBL/GenBank/DDBJ databases">
        <title>Hymenobacter polaris sp. nov., isolated from Arctic soil.</title>
        <authorList>
            <person name="Dahal R.H."/>
        </authorList>
    </citation>
    <scope>NUCLEOTIDE SEQUENCE [LARGE SCALE GENOMIC DNA]</scope>
    <source>
        <strain evidence="2 3">RP-2-7</strain>
    </source>
</reference>
<dbReference type="GO" id="GO:0003676">
    <property type="term" value="F:nucleic acid binding"/>
    <property type="evidence" value="ECO:0007669"/>
    <property type="project" value="InterPro"/>
</dbReference>
<dbReference type="PROSITE" id="PS50967">
    <property type="entry name" value="HRDC"/>
    <property type="match status" value="1"/>
</dbReference>
<organism evidence="2 3">
    <name type="scientific">Hymenobacter polaris</name>
    <dbReference type="NCBI Taxonomy" id="2682546"/>
    <lineage>
        <taxon>Bacteria</taxon>
        <taxon>Pseudomonadati</taxon>
        <taxon>Bacteroidota</taxon>
        <taxon>Cytophagia</taxon>
        <taxon>Cytophagales</taxon>
        <taxon>Hymenobacteraceae</taxon>
        <taxon>Hymenobacter</taxon>
    </lineage>
</organism>
<evidence type="ECO:0000259" key="1">
    <source>
        <dbReference type="PROSITE" id="PS50967"/>
    </source>
</evidence>
<feature type="domain" description="HRDC" evidence="1">
    <location>
        <begin position="218"/>
        <end position="299"/>
    </location>
</feature>
<keyword evidence="3" id="KW-1185">Reference proteome</keyword>
<dbReference type="InterPro" id="IPR002562">
    <property type="entry name" value="3'-5'_exonuclease_dom"/>
</dbReference>
<evidence type="ECO:0000313" key="2">
    <source>
        <dbReference type="EMBL" id="NML67464.1"/>
    </source>
</evidence>